<dbReference type="Proteomes" id="UP000268350">
    <property type="component" value="Unassembled WGS sequence"/>
</dbReference>
<dbReference type="EMBL" id="OUUW01000050">
    <property type="protein sequence ID" value="SPP90026.1"/>
    <property type="molecule type" value="Genomic_DNA"/>
</dbReference>
<dbReference type="AlphaFoldDB" id="A0A3B0KVX1"/>
<dbReference type="SUPFAM" id="SSF52540">
    <property type="entry name" value="P-loop containing nucleoside triphosphate hydrolases"/>
    <property type="match status" value="1"/>
</dbReference>
<reference evidence="3" key="1">
    <citation type="submission" date="2018-01" db="EMBL/GenBank/DDBJ databases">
        <authorList>
            <person name="Alioto T."/>
            <person name="Alioto T."/>
        </authorList>
    </citation>
    <scope>NUCLEOTIDE SEQUENCE [LARGE SCALE GENOMIC DNA]</scope>
</reference>
<name>A0A3B0KVX1_DROGU</name>
<protein>
    <recommendedName>
        <fullName evidence="1">Helicase C-terminal domain-containing protein</fullName>
    </recommendedName>
</protein>
<dbReference type="OrthoDB" id="434041at2759"/>
<dbReference type="Pfam" id="PF00271">
    <property type="entry name" value="Helicase_C"/>
    <property type="match status" value="1"/>
</dbReference>
<gene>
    <name evidence="2" type="ORF">DGUA_6G020971</name>
</gene>
<dbReference type="InterPro" id="IPR001650">
    <property type="entry name" value="Helicase_C-like"/>
</dbReference>
<keyword evidence="3" id="KW-1185">Reference proteome</keyword>
<dbReference type="STRING" id="7266.A0A3B0KVX1"/>
<dbReference type="OMA" id="NRIMTTW"/>
<sequence length="87" mass="9943">MRLKLEALKKIFTQLKYEQAVHFSNSKMHADSYCNYLNAGGKPCMLLSGDLAQSESSEVFESYRSFSVRTIVATDLIAAWNRIMTTW</sequence>
<accession>A0A3B0KVX1</accession>
<evidence type="ECO:0000313" key="2">
    <source>
        <dbReference type="EMBL" id="SPP90026.1"/>
    </source>
</evidence>
<dbReference type="InterPro" id="IPR027417">
    <property type="entry name" value="P-loop_NTPase"/>
</dbReference>
<organism evidence="2 3">
    <name type="scientific">Drosophila guanche</name>
    <name type="common">Fruit fly</name>
    <dbReference type="NCBI Taxonomy" id="7266"/>
    <lineage>
        <taxon>Eukaryota</taxon>
        <taxon>Metazoa</taxon>
        <taxon>Ecdysozoa</taxon>
        <taxon>Arthropoda</taxon>
        <taxon>Hexapoda</taxon>
        <taxon>Insecta</taxon>
        <taxon>Pterygota</taxon>
        <taxon>Neoptera</taxon>
        <taxon>Endopterygota</taxon>
        <taxon>Diptera</taxon>
        <taxon>Brachycera</taxon>
        <taxon>Muscomorpha</taxon>
        <taxon>Ephydroidea</taxon>
        <taxon>Drosophilidae</taxon>
        <taxon>Drosophila</taxon>
        <taxon>Sophophora</taxon>
    </lineage>
</organism>
<evidence type="ECO:0000313" key="3">
    <source>
        <dbReference type="Proteomes" id="UP000268350"/>
    </source>
</evidence>
<feature type="domain" description="Helicase C-terminal" evidence="1">
    <location>
        <begin position="4"/>
        <end position="78"/>
    </location>
</feature>
<dbReference type="Gene3D" id="3.40.50.300">
    <property type="entry name" value="P-loop containing nucleotide triphosphate hydrolases"/>
    <property type="match status" value="1"/>
</dbReference>
<proteinExistence type="predicted"/>
<evidence type="ECO:0000259" key="1">
    <source>
        <dbReference type="Pfam" id="PF00271"/>
    </source>
</evidence>